<sequence length="272" mass="30321">MKTGITSHPYNFDLDKILSVCRADFYEFSDPSPVFLLHPLAEWEELKKYMTQILLPIGGQLTVVIVPVMFSAVLTNSVKRVMSSRVIFTFCILQGFGLALFRFLWKRNLTEDSTISKIEDCLVSTKTPLPVKLPRNKKKEITQQLDKYGIVATYSDYRVGLLVSPILPDSVANRDGRLQLGDCIIRVNGVNLVKLRHDVGFDCTMGKNLVLGACKEETANSTEVLLLVARPVGVEDEGGVYPASLLGDDKELDNYLRAGSTGKFRESTSSFF</sequence>
<evidence type="ECO:0000259" key="2">
    <source>
        <dbReference type="PROSITE" id="PS50106"/>
    </source>
</evidence>
<dbReference type="PROSITE" id="PS50106">
    <property type="entry name" value="PDZ"/>
    <property type="match status" value="1"/>
</dbReference>
<dbReference type="InterPro" id="IPR001478">
    <property type="entry name" value="PDZ"/>
</dbReference>
<keyword evidence="1" id="KW-0812">Transmembrane</keyword>
<dbReference type="Gene3D" id="2.30.42.10">
    <property type="match status" value="1"/>
</dbReference>
<dbReference type="Proteomes" id="UP000198287">
    <property type="component" value="Unassembled WGS sequence"/>
</dbReference>
<proteinExistence type="predicted"/>
<dbReference type="CDD" id="cd00136">
    <property type="entry name" value="PDZ_canonical"/>
    <property type="match status" value="1"/>
</dbReference>
<dbReference type="SUPFAM" id="SSF50156">
    <property type="entry name" value="PDZ domain-like"/>
    <property type="match status" value="1"/>
</dbReference>
<evidence type="ECO:0000313" key="4">
    <source>
        <dbReference type="Proteomes" id="UP000198287"/>
    </source>
</evidence>
<dbReference type="AlphaFoldDB" id="A0A226DAH0"/>
<accession>A0A226DAH0</accession>
<dbReference type="Pfam" id="PF00595">
    <property type="entry name" value="PDZ"/>
    <property type="match status" value="1"/>
</dbReference>
<reference evidence="3 4" key="1">
    <citation type="submission" date="2015-12" db="EMBL/GenBank/DDBJ databases">
        <title>The genome of Folsomia candida.</title>
        <authorList>
            <person name="Faddeeva A."/>
            <person name="Derks M.F."/>
            <person name="Anvar Y."/>
            <person name="Smit S."/>
            <person name="Van Straalen N."/>
            <person name="Roelofs D."/>
        </authorList>
    </citation>
    <scope>NUCLEOTIDE SEQUENCE [LARGE SCALE GENOMIC DNA]</scope>
    <source>
        <strain evidence="3 4">VU population</strain>
        <tissue evidence="3">Whole body</tissue>
    </source>
</reference>
<keyword evidence="1" id="KW-1133">Transmembrane helix</keyword>
<evidence type="ECO:0000256" key="1">
    <source>
        <dbReference type="SAM" id="Phobius"/>
    </source>
</evidence>
<organism evidence="3 4">
    <name type="scientific">Folsomia candida</name>
    <name type="common">Springtail</name>
    <dbReference type="NCBI Taxonomy" id="158441"/>
    <lineage>
        <taxon>Eukaryota</taxon>
        <taxon>Metazoa</taxon>
        <taxon>Ecdysozoa</taxon>
        <taxon>Arthropoda</taxon>
        <taxon>Hexapoda</taxon>
        <taxon>Collembola</taxon>
        <taxon>Entomobryomorpha</taxon>
        <taxon>Isotomoidea</taxon>
        <taxon>Isotomidae</taxon>
        <taxon>Proisotominae</taxon>
        <taxon>Folsomia</taxon>
    </lineage>
</organism>
<feature type="transmembrane region" description="Helical" evidence="1">
    <location>
        <begin position="53"/>
        <end position="74"/>
    </location>
</feature>
<dbReference type="InterPro" id="IPR036034">
    <property type="entry name" value="PDZ_sf"/>
</dbReference>
<gene>
    <name evidence="3" type="ORF">Fcan01_22949</name>
</gene>
<feature type="domain" description="PDZ" evidence="2">
    <location>
        <begin position="130"/>
        <end position="198"/>
    </location>
</feature>
<protein>
    <submittedName>
        <fullName evidence="3">Patj</fullName>
    </submittedName>
</protein>
<feature type="transmembrane region" description="Helical" evidence="1">
    <location>
        <begin position="86"/>
        <end position="105"/>
    </location>
</feature>
<dbReference type="EMBL" id="LNIX01000026">
    <property type="protein sequence ID" value="OXA42209.1"/>
    <property type="molecule type" value="Genomic_DNA"/>
</dbReference>
<comment type="caution">
    <text evidence="3">The sequence shown here is derived from an EMBL/GenBank/DDBJ whole genome shotgun (WGS) entry which is preliminary data.</text>
</comment>
<keyword evidence="4" id="KW-1185">Reference proteome</keyword>
<name>A0A226DAH0_FOLCA</name>
<keyword evidence="1" id="KW-0472">Membrane</keyword>
<dbReference type="SMART" id="SM00228">
    <property type="entry name" value="PDZ"/>
    <property type="match status" value="1"/>
</dbReference>
<evidence type="ECO:0000313" key="3">
    <source>
        <dbReference type="EMBL" id="OXA42209.1"/>
    </source>
</evidence>